<dbReference type="GO" id="GO:0016787">
    <property type="term" value="F:hydrolase activity"/>
    <property type="evidence" value="ECO:0007669"/>
    <property type="project" value="UniProtKB-KW"/>
</dbReference>
<dbReference type="Gene3D" id="3.20.20.140">
    <property type="entry name" value="Metal-dependent hydrolases"/>
    <property type="match status" value="1"/>
</dbReference>
<dbReference type="Pfam" id="PF02126">
    <property type="entry name" value="PTE"/>
    <property type="match status" value="1"/>
</dbReference>
<dbReference type="AlphaFoldDB" id="A0A381Z277"/>
<evidence type="ECO:0000256" key="1">
    <source>
        <dbReference type="ARBA" id="ARBA00022723"/>
    </source>
</evidence>
<evidence type="ECO:0008006" key="4">
    <source>
        <dbReference type="Google" id="ProtNLM"/>
    </source>
</evidence>
<proteinExistence type="predicted"/>
<accession>A0A381Z277</accession>
<dbReference type="EMBL" id="UINC01019653">
    <property type="protein sequence ID" value="SVA83300.1"/>
    <property type="molecule type" value="Genomic_DNA"/>
</dbReference>
<keyword evidence="2" id="KW-0378">Hydrolase</keyword>
<organism evidence="3">
    <name type="scientific">marine metagenome</name>
    <dbReference type="NCBI Taxonomy" id="408172"/>
    <lineage>
        <taxon>unclassified sequences</taxon>
        <taxon>metagenomes</taxon>
        <taxon>ecological metagenomes</taxon>
    </lineage>
</organism>
<name>A0A381Z277_9ZZZZ</name>
<dbReference type="PANTHER" id="PTHR10819">
    <property type="entry name" value="PHOSPHOTRIESTERASE-RELATED"/>
    <property type="match status" value="1"/>
</dbReference>
<dbReference type="CDD" id="cd00530">
    <property type="entry name" value="PTE"/>
    <property type="match status" value="1"/>
</dbReference>
<gene>
    <name evidence="3" type="ORF">METZ01_LOCUS136154</name>
</gene>
<dbReference type="InterPro" id="IPR001559">
    <property type="entry name" value="Phosphotriesterase"/>
</dbReference>
<dbReference type="SUPFAM" id="SSF51556">
    <property type="entry name" value="Metallo-dependent hydrolases"/>
    <property type="match status" value="1"/>
</dbReference>
<evidence type="ECO:0000256" key="2">
    <source>
        <dbReference type="ARBA" id="ARBA00022801"/>
    </source>
</evidence>
<reference evidence="3" key="1">
    <citation type="submission" date="2018-05" db="EMBL/GenBank/DDBJ databases">
        <authorList>
            <person name="Lanie J.A."/>
            <person name="Ng W.-L."/>
            <person name="Kazmierczak K.M."/>
            <person name="Andrzejewski T.M."/>
            <person name="Davidsen T.M."/>
            <person name="Wayne K.J."/>
            <person name="Tettelin H."/>
            <person name="Glass J.I."/>
            <person name="Rusch D."/>
            <person name="Podicherti R."/>
            <person name="Tsui H.-C.T."/>
            <person name="Winkler M.E."/>
        </authorList>
    </citation>
    <scope>NUCLEOTIDE SEQUENCE</scope>
</reference>
<dbReference type="PANTHER" id="PTHR10819:SF3">
    <property type="entry name" value="PHOSPHOTRIESTERASE-RELATED PROTEIN"/>
    <property type="match status" value="1"/>
</dbReference>
<dbReference type="GO" id="GO:0008270">
    <property type="term" value="F:zinc ion binding"/>
    <property type="evidence" value="ECO:0007669"/>
    <property type="project" value="InterPro"/>
</dbReference>
<keyword evidence="1" id="KW-0479">Metal-binding</keyword>
<dbReference type="PROSITE" id="PS51347">
    <property type="entry name" value="PHOSPHOTRIESTERASE_2"/>
    <property type="match status" value="1"/>
</dbReference>
<dbReference type="InterPro" id="IPR032466">
    <property type="entry name" value="Metal_Hydrolase"/>
</dbReference>
<protein>
    <recommendedName>
        <fullName evidence="4">Aryldialkylphosphatase</fullName>
    </recommendedName>
</protein>
<evidence type="ECO:0000313" key="3">
    <source>
        <dbReference type="EMBL" id="SVA83300.1"/>
    </source>
</evidence>
<sequence length="350" mass="38414">MPTKSQKGMVQTVLGTIEPGELGPTMTHEHLLINFGVMFNPPPEATTQRLAHEPVTLENLGWIRQYCYSNLDNLLVLDEDTAVNEASLYRMHGGGTIVDATTIGIGRDPLALARISRASGINVVMGAGYYVDAAQPDEVDGMSEEHIAKQIIAEIQTGVGNTGIKAGIIGEIGCTWPLTRNEKKILRASALAQIETGAAILIHPGRNEAAPLEILQILQGNGADMTRVIMGHLDRTVASLDMLREIASTQCVLEWDLFGNEVSYYQPSDFDMPSDAQRMNFIRAMIDDGIGDRVVMAHDICTKHRLVRYGGHGYGYILEHIVPRMRTRNFSESEIHSLIQGNPSRLLTIT</sequence>
<dbReference type="PIRSF" id="PIRSF016839">
    <property type="entry name" value="PhP"/>
    <property type="match status" value="1"/>
</dbReference>